<dbReference type="Pfam" id="PF03571">
    <property type="entry name" value="Peptidase_M49"/>
    <property type="match status" value="1"/>
</dbReference>
<dbReference type="Proteomes" id="UP000295531">
    <property type="component" value="Unassembled WGS sequence"/>
</dbReference>
<keyword evidence="1" id="KW-0479">Metal-binding</keyword>
<reference evidence="4 5" key="1">
    <citation type="submission" date="2019-03" db="EMBL/GenBank/DDBJ databases">
        <title>Freshwater and sediment microbial communities from various areas in North America, analyzing microbe dynamics in response to fracking.</title>
        <authorList>
            <person name="Lamendella R."/>
        </authorList>
    </citation>
    <scope>NUCLEOTIDE SEQUENCE [LARGE SCALE GENOMIC DNA]</scope>
    <source>
        <strain evidence="4 5">18_TX</strain>
    </source>
</reference>
<dbReference type="PANTHER" id="PTHR23422:SF9">
    <property type="entry name" value="ZN-DEPENDENT HYDROLASE"/>
    <property type="match status" value="1"/>
</dbReference>
<dbReference type="EMBL" id="SNXI01000003">
    <property type="protein sequence ID" value="TDP39212.1"/>
    <property type="molecule type" value="Genomic_DNA"/>
</dbReference>
<dbReference type="PANTHER" id="PTHR23422">
    <property type="entry name" value="DIPEPTIDYL PEPTIDASE III-RELATED"/>
    <property type="match status" value="1"/>
</dbReference>
<evidence type="ECO:0000256" key="1">
    <source>
        <dbReference type="ARBA" id="ARBA00022723"/>
    </source>
</evidence>
<dbReference type="GO" id="GO:0008239">
    <property type="term" value="F:dipeptidyl-peptidase activity"/>
    <property type="evidence" value="ECO:0007669"/>
    <property type="project" value="TreeGrafter"/>
</dbReference>
<dbReference type="Gene3D" id="3.30.540.30">
    <property type="match status" value="1"/>
</dbReference>
<gene>
    <name evidence="4" type="ORF">DEU29_103108</name>
</gene>
<protein>
    <submittedName>
        <fullName evidence="4">Peptidase M49-like protein</fullName>
    </submittedName>
</protein>
<dbReference type="RefSeq" id="WP_133538927.1">
    <property type="nucleotide sequence ID" value="NZ_SNXI01000003.1"/>
</dbReference>
<keyword evidence="3" id="KW-0732">Signal</keyword>
<feature type="signal peptide" evidence="3">
    <location>
        <begin position="1"/>
        <end position="19"/>
    </location>
</feature>
<feature type="chain" id="PRO_5020296584" evidence="3">
    <location>
        <begin position="20"/>
        <end position="558"/>
    </location>
</feature>
<keyword evidence="2" id="KW-0378">Hydrolase</keyword>
<dbReference type="GO" id="GO:0046872">
    <property type="term" value="F:metal ion binding"/>
    <property type="evidence" value="ECO:0007669"/>
    <property type="project" value="UniProtKB-KW"/>
</dbReference>
<comment type="caution">
    <text evidence="4">The sequence shown here is derived from an EMBL/GenBank/DDBJ whole genome shotgun (WGS) entry which is preliminary data.</text>
</comment>
<dbReference type="PROSITE" id="PS51257">
    <property type="entry name" value="PROKAR_LIPOPROTEIN"/>
    <property type="match status" value="1"/>
</dbReference>
<name>A0A4R6PQH0_9GAMM</name>
<dbReference type="GO" id="GO:0005737">
    <property type="term" value="C:cytoplasm"/>
    <property type="evidence" value="ECO:0007669"/>
    <property type="project" value="TreeGrafter"/>
</dbReference>
<dbReference type="OrthoDB" id="9812747at2"/>
<dbReference type="InterPro" id="IPR039461">
    <property type="entry name" value="Peptidase_M49"/>
</dbReference>
<keyword evidence="5" id="KW-1185">Reference proteome</keyword>
<sequence>MLKQIFTLAPLCLALVACSDQPTSSTDSAEQSSTATTVQYSVADGAESRFDIYTDYELNSDLSHLSDNQKRMISLLIDASVIMDDLFWQQAFPRDRDEFLSSVPESAKEFGRINYGPWDRLNGDKPFIAEFSEKPAGANFYPADMTKPEFEAFDNDQKDSLYTLIRRDSNGQLTAVPYSQAYQQQLQKAADLLRQAADLAENQDFANYLRLRADAFLSNEYQPSDLAWMDMTGNDIDVVIGPIENYEDQLFGYKTAFESYVLIKDKAWSERLAKYAQFLPELQRGLPVADKYKAEMPGANAQLNAYDAIYYAGHSNAGSKTIAINLPNDEQVQLEKGTRRLQLKNAMQAKFDKILVPIAEQLIVPGQRGNITFDAFFANTMFHEVAHGLGIKNTINDKGTVRAALKEHASALEEGKADILGLYMITQLFEKGEIETGKLEDYYTTFMASIFRSVRFGASSAHGKANMIRFNYFANAGAFTRNADGQYAINMGKMRQAMNELSEKILTLQGDGDYDGVAELVNSLGVINTQLQADLDRLSDAGIPVDVDFIQGKEVLGL</sequence>
<dbReference type="AlphaFoldDB" id="A0A4R6PQH0"/>
<evidence type="ECO:0000313" key="5">
    <source>
        <dbReference type="Proteomes" id="UP000295531"/>
    </source>
</evidence>
<proteinExistence type="predicted"/>
<evidence type="ECO:0000313" key="4">
    <source>
        <dbReference type="EMBL" id="TDP39212.1"/>
    </source>
</evidence>
<evidence type="ECO:0000256" key="2">
    <source>
        <dbReference type="ARBA" id="ARBA00022801"/>
    </source>
</evidence>
<accession>A0A4R6PQH0</accession>
<organism evidence="4 5">
    <name type="scientific">Idiomarina aquatica</name>
    <dbReference type="NCBI Taxonomy" id="1327752"/>
    <lineage>
        <taxon>Bacteria</taxon>
        <taxon>Pseudomonadati</taxon>
        <taxon>Pseudomonadota</taxon>
        <taxon>Gammaproteobacteria</taxon>
        <taxon>Alteromonadales</taxon>
        <taxon>Idiomarinaceae</taxon>
        <taxon>Idiomarina</taxon>
    </lineage>
</organism>
<evidence type="ECO:0000256" key="3">
    <source>
        <dbReference type="SAM" id="SignalP"/>
    </source>
</evidence>